<evidence type="ECO:0000256" key="1">
    <source>
        <dbReference type="SAM" id="MobiDB-lite"/>
    </source>
</evidence>
<dbReference type="AlphaFoldDB" id="A0ABD2K6Q1"/>
<name>A0ABD2K6Q1_9BILA</name>
<accession>A0ABD2K6Q1</accession>
<feature type="chain" id="PRO_5044861027" evidence="2">
    <location>
        <begin position="18"/>
        <end position="88"/>
    </location>
</feature>
<keyword evidence="2" id="KW-0732">Signal</keyword>
<sequence>MIAVGTFFLLLLFCGNAKENQRQIVLPVSARLTISAPSADNFNGTFIKSSNGEEMEAPKSKEEEGQQMEVIRQGIAVEMPINSNSGRG</sequence>
<evidence type="ECO:0000313" key="3">
    <source>
        <dbReference type="EMBL" id="KAL3098518.1"/>
    </source>
</evidence>
<dbReference type="EMBL" id="JBICBT010000823">
    <property type="protein sequence ID" value="KAL3098518.1"/>
    <property type="molecule type" value="Genomic_DNA"/>
</dbReference>
<proteinExistence type="predicted"/>
<dbReference type="Proteomes" id="UP001620626">
    <property type="component" value="Unassembled WGS sequence"/>
</dbReference>
<organism evidence="3 4">
    <name type="scientific">Heterodera trifolii</name>
    <dbReference type="NCBI Taxonomy" id="157864"/>
    <lineage>
        <taxon>Eukaryota</taxon>
        <taxon>Metazoa</taxon>
        <taxon>Ecdysozoa</taxon>
        <taxon>Nematoda</taxon>
        <taxon>Chromadorea</taxon>
        <taxon>Rhabditida</taxon>
        <taxon>Tylenchina</taxon>
        <taxon>Tylenchomorpha</taxon>
        <taxon>Tylenchoidea</taxon>
        <taxon>Heteroderidae</taxon>
        <taxon>Heteroderinae</taxon>
        <taxon>Heterodera</taxon>
    </lineage>
</organism>
<keyword evidence="4" id="KW-1185">Reference proteome</keyword>
<evidence type="ECO:0000256" key="2">
    <source>
        <dbReference type="SAM" id="SignalP"/>
    </source>
</evidence>
<comment type="caution">
    <text evidence="3">The sequence shown here is derived from an EMBL/GenBank/DDBJ whole genome shotgun (WGS) entry which is preliminary data.</text>
</comment>
<reference evidence="3 4" key="1">
    <citation type="submission" date="2024-10" db="EMBL/GenBank/DDBJ databases">
        <authorList>
            <person name="Kim D."/>
        </authorList>
    </citation>
    <scope>NUCLEOTIDE SEQUENCE [LARGE SCALE GENOMIC DNA]</scope>
    <source>
        <strain evidence="3">BH-2024</strain>
    </source>
</reference>
<feature type="region of interest" description="Disordered" evidence="1">
    <location>
        <begin position="47"/>
        <end position="66"/>
    </location>
</feature>
<gene>
    <name evidence="3" type="ORF">niasHT_021377</name>
</gene>
<feature type="signal peptide" evidence="2">
    <location>
        <begin position="1"/>
        <end position="17"/>
    </location>
</feature>
<protein>
    <submittedName>
        <fullName evidence="3">Uncharacterized protein</fullName>
    </submittedName>
</protein>
<evidence type="ECO:0000313" key="4">
    <source>
        <dbReference type="Proteomes" id="UP001620626"/>
    </source>
</evidence>